<feature type="region of interest" description="Disordered" evidence="1">
    <location>
        <begin position="1"/>
        <end position="36"/>
    </location>
</feature>
<evidence type="ECO:0000313" key="2">
    <source>
        <dbReference type="EMBL" id="KAF5179826.1"/>
    </source>
</evidence>
<comment type="caution">
    <text evidence="2">The sequence shown here is derived from an EMBL/GenBank/DDBJ whole genome shotgun (WGS) entry which is preliminary data.</text>
</comment>
<dbReference type="Proteomes" id="UP000554482">
    <property type="component" value="Unassembled WGS sequence"/>
</dbReference>
<accession>A0A7J6V4D5</accession>
<feature type="compositionally biased region" description="Basic and acidic residues" evidence="1">
    <location>
        <begin position="1"/>
        <end position="19"/>
    </location>
</feature>
<sequence>MSTHGSKVDKEKPNDKEVSKGPLEIGNKGKGIDNNVRLQDNKTSKDVVKKRMVKMRAGKSLRGSIYTKQDGTVWVLHWDYR</sequence>
<dbReference type="EMBL" id="JABWDY010038293">
    <property type="protein sequence ID" value="KAF5179826.1"/>
    <property type="molecule type" value="Genomic_DNA"/>
</dbReference>
<protein>
    <submittedName>
        <fullName evidence="2">Uncharacterized protein</fullName>
    </submittedName>
</protein>
<dbReference type="AlphaFoldDB" id="A0A7J6V4D5"/>
<keyword evidence="3" id="KW-1185">Reference proteome</keyword>
<evidence type="ECO:0000313" key="3">
    <source>
        <dbReference type="Proteomes" id="UP000554482"/>
    </source>
</evidence>
<proteinExistence type="predicted"/>
<evidence type="ECO:0000256" key="1">
    <source>
        <dbReference type="SAM" id="MobiDB-lite"/>
    </source>
</evidence>
<gene>
    <name evidence="2" type="ORF">FRX31_030587</name>
</gene>
<name>A0A7J6V4D5_THATH</name>
<organism evidence="2 3">
    <name type="scientific">Thalictrum thalictroides</name>
    <name type="common">Rue-anemone</name>
    <name type="synonym">Anemone thalictroides</name>
    <dbReference type="NCBI Taxonomy" id="46969"/>
    <lineage>
        <taxon>Eukaryota</taxon>
        <taxon>Viridiplantae</taxon>
        <taxon>Streptophyta</taxon>
        <taxon>Embryophyta</taxon>
        <taxon>Tracheophyta</taxon>
        <taxon>Spermatophyta</taxon>
        <taxon>Magnoliopsida</taxon>
        <taxon>Ranunculales</taxon>
        <taxon>Ranunculaceae</taxon>
        <taxon>Thalictroideae</taxon>
        <taxon>Thalictrum</taxon>
    </lineage>
</organism>
<reference evidence="2 3" key="1">
    <citation type="submission" date="2020-06" db="EMBL/GenBank/DDBJ databases">
        <title>Transcriptomic and genomic resources for Thalictrum thalictroides and T. hernandezii: Facilitating candidate gene discovery in an emerging model plant lineage.</title>
        <authorList>
            <person name="Arias T."/>
            <person name="Riano-Pachon D.M."/>
            <person name="Di Stilio V.S."/>
        </authorList>
    </citation>
    <scope>NUCLEOTIDE SEQUENCE [LARGE SCALE GENOMIC DNA]</scope>
    <source>
        <strain evidence="3">cv. WT478/WT964</strain>
        <tissue evidence="2">Leaves</tissue>
    </source>
</reference>